<evidence type="ECO:0000313" key="8">
    <source>
        <dbReference type="Proteomes" id="UP000294914"/>
    </source>
</evidence>
<dbReference type="PANTHER" id="PTHR43420:SF44">
    <property type="entry name" value="ACETYLTRANSFERASE YPEA"/>
    <property type="match status" value="1"/>
</dbReference>
<dbReference type="PROSITE" id="PS51186">
    <property type="entry name" value="GNAT"/>
    <property type="match status" value="1"/>
</dbReference>
<dbReference type="OrthoDB" id="9796919at2"/>
<name>A0A4R8IMG3_9GAMM</name>
<comment type="function">
    <text evidence="5">Acetylates the N-terminal alanine of ribosomal protein bS18.</text>
</comment>
<dbReference type="NCBIfam" id="TIGR01575">
    <property type="entry name" value="rimI"/>
    <property type="match status" value="1"/>
</dbReference>
<dbReference type="AlphaFoldDB" id="A0A4R8IMG3"/>
<feature type="binding site" evidence="5">
    <location>
        <position position="116"/>
    </location>
    <ligand>
        <name>acetyl-CoA</name>
        <dbReference type="ChEBI" id="CHEBI:57288"/>
    </ligand>
</feature>
<evidence type="ECO:0000259" key="6">
    <source>
        <dbReference type="PROSITE" id="PS51186"/>
    </source>
</evidence>
<dbReference type="Gene3D" id="3.40.630.30">
    <property type="match status" value="1"/>
</dbReference>
<keyword evidence="2 5" id="KW-0963">Cytoplasm</keyword>
<keyword evidence="7" id="KW-0687">Ribonucleoprotein</keyword>
<evidence type="ECO:0000256" key="3">
    <source>
        <dbReference type="ARBA" id="ARBA00022679"/>
    </source>
</evidence>
<dbReference type="Pfam" id="PF00583">
    <property type="entry name" value="Acetyltransf_1"/>
    <property type="match status" value="1"/>
</dbReference>
<dbReference type="InterPro" id="IPR006464">
    <property type="entry name" value="AcTrfase_RimI/Ard1"/>
</dbReference>
<comment type="catalytic activity">
    <reaction evidence="5">
        <text>N-terminal L-alanyl-[ribosomal protein bS18] + acetyl-CoA = N-terminal N(alpha)-acetyl-L-alanyl-[ribosomal protein bS18] + CoA + H(+)</text>
        <dbReference type="Rhea" id="RHEA:43756"/>
        <dbReference type="Rhea" id="RHEA-COMP:10676"/>
        <dbReference type="Rhea" id="RHEA-COMP:10677"/>
        <dbReference type="ChEBI" id="CHEBI:15378"/>
        <dbReference type="ChEBI" id="CHEBI:57287"/>
        <dbReference type="ChEBI" id="CHEBI:57288"/>
        <dbReference type="ChEBI" id="CHEBI:64718"/>
        <dbReference type="ChEBI" id="CHEBI:83683"/>
        <dbReference type="EC" id="2.3.1.266"/>
    </reaction>
</comment>
<dbReference type="PANTHER" id="PTHR43420">
    <property type="entry name" value="ACETYLTRANSFERASE"/>
    <property type="match status" value="1"/>
</dbReference>
<dbReference type="Proteomes" id="UP000294914">
    <property type="component" value="Unassembled WGS sequence"/>
</dbReference>
<comment type="caution">
    <text evidence="5">Lacks conserved residue(s) required for the propagation of feature annotation.</text>
</comment>
<dbReference type="InterPro" id="IPR043690">
    <property type="entry name" value="RimI"/>
</dbReference>
<gene>
    <name evidence="5" type="primary">rimI</name>
    <name evidence="7" type="ORF">EDC23_1517</name>
</gene>
<accession>A0A4R8IMG3</accession>
<keyword evidence="3 5" id="KW-0808">Transferase</keyword>
<dbReference type="GO" id="GO:0005840">
    <property type="term" value="C:ribosome"/>
    <property type="evidence" value="ECO:0007669"/>
    <property type="project" value="UniProtKB-KW"/>
</dbReference>
<evidence type="ECO:0000313" key="7">
    <source>
        <dbReference type="EMBL" id="TDY01628.1"/>
    </source>
</evidence>
<evidence type="ECO:0000256" key="2">
    <source>
        <dbReference type="ARBA" id="ARBA00022490"/>
    </source>
</evidence>
<feature type="active site" description="Proton donor" evidence="5">
    <location>
        <position position="123"/>
    </location>
</feature>
<evidence type="ECO:0000256" key="1">
    <source>
        <dbReference type="ARBA" id="ARBA00005395"/>
    </source>
</evidence>
<dbReference type="InterPro" id="IPR050680">
    <property type="entry name" value="YpeA/RimI_acetyltransf"/>
</dbReference>
<sequence length="156" mass="17347">MSAVFKQADDGIRPMGIADLDAIMAIEKSIYDFPWTRGIFRDCLNVGYSCRVLQVEGEVQAYAILSVAAGEAHILTLCVNPDAHRCGYGQLMLADLLQLARERHAGSVYLEVRPSNQAAIRLYEKTGFQEIGIRPDYYPAAFGREDAMVMALTFDH</sequence>
<organism evidence="7 8">
    <name type="scientific">Thiohalophilus thiocyanatoxydans</name>
    <dbReference type="NCBI Taxonomy" id="381308"/>
    <lineage>
        <taxon>Bacteria</taxon>
        <taxon>Pseudomonadati</taxon>
        <taxon>Pseudomonadota</taxon>
        <taxon>Gammaproteobacteria</taxon>
        <taxon>Thiohalomonadales</taxon>
        <taxon>Thiohalophilaceae</taxon>
        <taxon>Thiohalophilus</taxon>
    </lineage>
</organism>
<dbReference type="InterPro" id="IPR000182">
    <property type="entry name" value="GNAT_dom"/>
</dbReference>
<dbReference type="HAMAP" id="MF_02210">
    <property type="entry name" value="RimI"/>
    <property type="match status" value="1"/>
</dbReference>
<keyword evidence="4 5" id="KW-0012">Acyltransferase</keyword>
<dbReference type="RefSeq" id="WP_134082881.1">
    <property type="nucleotide sequence ID" value="NZ_SOQX01000003.1"/>
</dbReference>
<dbReference type="InterPro" id="IPR016181">
    <property type="entry name" value="Acyl_CoA_acyltransferase"/>
</dbReference>
<feature type="domain" description="N-acetyltransferase" evidence="6">
    <location>
        <begin position="10"/>
        <end position="155"/>
    </location>
</feature>
<evidence type="ECO:0000256" key="4">
    <source>
        <dbReference type="ARBA" id="ARBA00023315"/>
    </source>
</evidence>
<feature type="active site" description="Proton acceptor" evidence="5">
    <location>
        <position position="111"/>
    </location>
</feature>
<dbReference type="EC" id="2.3.1.266" evidence="5"/>
<comment type="caution">
    <text evidence="7">The sequence shown here is derived from an EMBL/GenBank/DDBJ whole genome shotgun (WGS) entry which is preliminary data.</text>
</comment>
<reference evidence="7 8" key="1">
    <citation type="submission" date="2019-03" db="EMBL/GenBank/DDBJ databases">
        <title>Genomic Encyclopedia of Type Strains, Phase IV (KMG-IV): sequencing the most valuable type-strain genomes for metagenomic binning, comparative biology and taxonomic classification.</title>
        <authorList>
            <person name="Goeker M."/>
        </authorList>
    </citation>
    <scope>NUCLEOTIDE SEQUENCE [LARGE SCALE GENOMIC DNA]</scope>
    <source>
        <strain evidence="7 8">DSM 16326</strain>
    </source>
</reference>
<comment type="subcellular location">
    <subcellularLocation>
        <location evidence="5">Cytoplasm</location>
    </subcellularLocation>
</comment>
<dbReference type="EMBL" id="SOQX01000003">
    <property type="protein sequence ID" value="TDY01628.1"/>
    <property type="molecule type" value="Genomic_DNA"/>
</dbReference>
<evidence type="ECO:0000256" key="5">
    <source>
        <dbReference type="HAMAP-Rule" id="MF_02210"/>
    </source>
</evidence>
<dbReference type="GO" id="GO:0005737">
    <property type="term" value="C:cytoplasm"/>
    <property type="evidence" value="ECO:0007669"/>
    <property type="project" value="UniProtKB-SubCell"/>
</dbReference>
<comment type="similarity">
    <text evidence="1 5">Belongs to the acetyltransferase family. RimI subfamily.</text>
</comment>
<dbReference type="CDD" id="cd04301">
    <property type="entry name" value="NAT_SF"/>
    <property type="match status" value="1"/>
</dbReference>
<proteinExistence type="inferred from homology"/>
<keyword evidence="7" id="KW-0689">Ribosomal protein</keyword>
<dbReference type="SUPFAM" id="SSF55729">
    <property type="entry name" value="Acyl-CoA N-acyltransferases (Nat)"/>
    <property type="match status" value="1"/>
</dbReference>
<keyword evidence="8" id="KW-1185">Reference proteome</keyword>
<dbReference type="GO" id="GO:0008999">
    <property type="term" value="F:protein-N-terminal-alanine acetyltransferase activity"/>
    <property type="evidence" value="ECO:0007669"/>
    <property type="project" value="UniProtKB-UniRule"/>
</dbReference>
<protein>
    <recommendedName>
        <fullName evidence="5">[Ribosomal protein bS18]-alanine N-acetyltransferase</fullName>
        <ecNumber evidence="5">2.3.1.266</ecNumber>
    </recommendedName>
</protein>